<dbReference type="EMBL" id="FNJW01000008">
    <property type="protein sequence ID" value="SDQ16223.1"/>
    <property type="molecule type" value="Genomic_DNA"/>
</dbReference>
<dbReference type="RefSeq" id="WP_089975849.1">
    <property type="nucleotide sequence ID" value="NZ_CP084916.1"/>
</dbReference>
<accession>A0A1H0YM64</accession>
<dbReference type="Pfam" id="PF11728">
    <property type="entry name" value="ArAE_1_C"/>
    <property type="match status" value="1"/>
</dbReference>
<evidence type="ECO:0000256" key="2">
    <source>
        <dbReference type="ARBA" id="ARBA00022475"/>
    </source>
</evidence>
<dbReference type="OrthoDB" id="357521at2"/>
<keyword evidence="6" id="KW-0175">Coiled coil</keyword>
<dbReference type="Pfam" id="PF06081">
    <property type="entry name" value="ArAE_1"/>
    <property type="match status" value="1"/>
</dbReference>
<sequence>MTVSLRAIKIALATTIAILIAQAFQLEYSVSAGVIAILSVLDTKKSSVTTALQRVGSTILALGVATILFQLLGFNTSVFGLYLLIYIPLAYKFKVEVGIAPCSVLVSHLLLEHSTSIGWITNELSLMIIGAGIAILFNLYMPSKETQLMQLRDEIEEKMKHVLISFDGVLRKGYTNEKVERLLKELRMELKKAEKMAYTQSNNQLFSQNEDYMIQYFDMRQQQVKVLAEMSTDLSVCSLPTKQNIILAGLFHQTANQLHESNPVVDIKKDIQAMLNDFRNSDLPSTREEFENRAALFILLNDFTRFIQIKKEFFEQQKNE</sequence>
<evidence type="ECO:0000256" key="1">
    <source>
        <dbReference type="ARBA" id="ARBA00004651"/>
    </source>
</evidence>
<evidence type="ECO:0000256" key="3">
    <source>
        <dbReference type="ARBA" id="ARBA00022692"/>
    </source>
</evidence>
<protein>
    <submittedName>
        <fullName evidence="9">Uncharacterized membrane protein YgaE, UPF0421/DUF939 family</fullName>
    </submittedName>
</protein>
<dbReference type="Proteomes" id="UP000199481">
    <property type="component" value="Unassembled WGS sequence"/>
</dbReference>
<feature type="domain" description="Putative aromatic acid exporter C-terminal" evidence="8">
    <location>
        <begin position="146"/>
        <end position="311"/>
    </location>
</feature>
<feature type="transmembrane region" description="Helical" evidence="7">
    <location>
        <begin position="117"/>
        <end position="140"/>
    </location>
</feature>
<dbReference type="InterPro" id="IPR038323">
    <property type="entry name" value="ArAE_1_C_sf"/>
</dbReference>
<keyword evidence="2" id="KW-1003">Cell membrane</keyword>
<organism evidence="9 10">
    <name type="scientific">Carnobacterium viridans</name>
    <dbReference type="NCBI Taxonomy" id="174587"/>
    <lineage>
        <taxon>Bacteria</taxon>
        <taxon>Bacillati</taxon>
        <taxon>Bacillota</taxon>
        <taxon>Bacilli</taxon>
        <taxon>Lactobacillales</taxon>
        <taxon>Carnobacteriaceae</taxon>
        <taxon>Carnobacterium</taxon>
    </lineage>
</organism>
<reference evidence="10" key="1">
    <citation type="submission" date="2016-10" db="EMBL/GenBank/DDBJ databases">
        <authorList>
            <person name="Varghese N."/>
            <person name="Submissions S."/>
        </authorList>
    </citation>
    <scope>NUCLEOTIDE SEQUENCE [LARGE SCALE GENOMIC DNA]</scope>
    <source>
        <strain evidence="10">MPL-11</strain>
    </source>
</reference>
<dbReference type="PANTHER" id="PTHR40064">
    <property type="entry name" value="MEMBRANE PROTEIN-RELATED"/>
    <property type="match status" value="1"/>
</dbReference>
<dbReference type="AlphaFoldDB" id="A0A1H0YM64"/>
<dbReference type="InterPro" id="IPR021062">
    <property type="entry name" value="ArAE_1_C"/>
</dbReference>
<dbReference type="Gene3D" id="1.20.120.940">
    <property type="entry name" value="Putative aromatic acid exporter, C-terminal domain"/>
    <property type="match status" value="1"/>
</dbReference>
<keyword evidence="3 7" id="KW-0812">Transmembrane</keyword>
<dbReference type="PANTHER" id="PTHR40064:SF1">
    <property type="entry name" value="MEMBRANE PROTEIN"/>
    <property type="match status" value="1"/>
</dbReference>
<evidence type="ECO:0000256" key="6">
    <source>
        <dbReference type="SAM" id="Coils"/>
    </source>
</evidence>
<evidence type="ECO:0000313" key="9">
    <source>
        <dbReference type="EMBL" id="SDQ16223.1"/>
    </source>
</evidence>
<evidence type="ECO:0000256" key="7">
    <source>
        <dbReference type="SAM" id="Phobius"/>
    </source>
</evidence>
<comment type="subcellular location">
    <subcellularLocation>
        <location evidence="1">Cell membrane</location>
        <topology evidence="1">Multi-pass membrane protein</topology>
    </subcellularLocation>
</comment>
<evidence type="ECO:0000256" key="5">
    <source>
        <dbReference type="ARBA" id="ARBA00023136"/>
    </source>
</evidence>
<evidence type="ECO:0000259" key="8">
    <source>
        <dbReference type="Pfam" id="PF11728"/>
    </source>
</evidence>
<dbReference type="InterPro" id="IPR052984">
    <property type="entry name" value="UPF0421"/>
</dbReference>
<dbReference type="GO" id="GO:0005886">
    <property type="term" value="C:plasma membrane"/>
    <property type="evidence" value="ECO:0007669"/>
    <property type="project" value="UniProtKB-SubCell"/>
</dbReference>
<feature type="coiled-coil region" evidence="6">
    <location>
        <begin position="176"/>
        <end position="203"/>
    </location>
</feature>
<evidence type="ECO:0000256" key="4">
    <source>
        <dbReference type="ARBA" id="ARBA00022989"/>
    </source>
</evidence>
<proteinExistence type="predicted"/>
<name>A0A1H0YM64_9LACT</name>
<feature type="transmembrane region" description="Helical" evidence="7">
    <location>
        <begin position="56"/>
        <end position="86"/>
    </location>
</feature>
<dbReference type="InterPro" id="IPR010343">
    <property type="entry name" value="ArAE_1"/>
</dbReference>
<gene>
    <name evidence="9" type="ORF">SAMN04487752_1035</name>
</gene>
<evidence type="ECO:0000313" key="10">
    <source>
        <dbReference type="Proteomes" id="UP000199481"/>
    </source>
</evidence>
<keyword evidence="4 7" id="KW-1133">Transmembrane helix</keyword>
<keyword evidence="10" id="KW-1185">Reference proteome</keyword>
<keyword evidence="5 7" id="KW-0472">Membrane</keyword>